<sequence length="73" mass="8708">MSDNLQSLRKRLAQVKWRLGQYDQMIRDAHLWGDYVEIAHTERAPLIIERDQLAAQIEQIEAFEFARRPRVLC</sequence>
<dbReference type="Proteomes" id="UP000236286">
    <property type="component" value="Unassembled WGS sequence"/>
</dbReference>
<dbReference type="EMBL" id="PDZR01000003">
    <property type="protein sequence ID" value="PNG27033.1"/>
    <property type="molecule type" value="Genomic_DNA"/>
</dbReference>
<comment type="caution">
    <text evidence="1">The sequence shown here is derived from an EMBL/GenBank/DDBJ whole genome shotgun (WGS) entry which is preliminary data.</text>
</comment>
<name>A0A2J7TJU6_METSI</name>
<evidence type="ECO:0000313" key="2">
    <source>
        <dbReference type="Proteomes" id="UP000236286"/>
    </source>
</evidence>
<organism evidence="1 2">
    <name type="scientific">Methylocella silvestris</name>
    <dbReference type="NCBI Taxonomy" id="199596"/>
    <lineage>
        <taxon>Bacteria</taxon>
        <taxon>Pseudomonadati</taxon>
        <taxon>Pseudomonadota</taxon>
        <taxon>Alphaproteobacteria</taxon>
        <taxon>Hyphomicrobiales</taxon>
        <taxon>Beijerinckiaceae</taxon>
        <taxon>Methylocella</taxon>
    </lineage>
</organism>
<evidence type="ECO:0000313" key="1">
    <source>
        <dbReference type="EMBL" id="PNG27033.1"/>
    </source>
</evidence>
<accession>A0A2J7TJU6</accession>
<proteinExistence type="predicted"/>
<gene>
    <name evidence="1" type="ORF">CR492_04835</name>
</gene>
<dbReference type="RefSeq" id="WP_102842622.1">
    <property type="nucleotide sequence ID" value="NZ_PDZR01000003.1"/>
</dbReference>
<dbReference type="AlphaFoldDB" id="A0A2J7TJU6"/>
<protein>
    <submittedName>
        <fullName evidence="1">Uncharacterized protein</fullName>
    </submittedName>
</protein>
<reference evidence="1 2" key="1">
    <citation type="submission" date="2017-10" db="EMBL/GenBank/DDBJ databases">
        <title>Genome announcement of Methylocella silvestris TVC from permafrost.</title>
        <authorList>
            <person name="Wang J."/>
            <person name="Geng K."/>
            <person name="Ul-Haque F."/>
            <person name="Crombie A.T."/>
            <person name="Street L.E."/>
            <person name="Wookey P.A."/>
            <person name="Murrell J.C."/>
            <person name="Pratscher J."/>
        </authorList>
    </citation>
    <scope>NUCLEOTIDE SEQUENCE [LARGE SCALE GENOMIC DNA]</scope>
    <source>
        <strain evidence="1 2">TVC</strain>
    </source>
</reference>